<organism evidence="2 3">
    <name type="scientific">Paractinoplanes ferrugineus</name>
    <dbReference type="NCBI Taxonomy" id="113564"/>
    <lineage>
        <taxon>Bacteria</taxon>
        <taxon>Bacillati</taxon>
        <taxon>Actinomycetota</taxon>
        <taxon>Actinomycetes</taxon>
        <taxon>Micromonosporales</taxon>
        <taxon>Micromonosporaceae</taxon>
        <taxon>Paractinoplanes</taxon>
    </lineage>
</organism>
<keyword evidence="3" id="KW-1185">Reference proteome</keyword>
<dbReference type="PANTHER" id="PTHR12788:SF10">
    <property type="entry name" value="PROTEIN-TYROSINE SULFOTRANSFERASE"/>
    <property type="match status" value="1"/>
</dbReference>
<protein>
    <submittedName>
        <fullName evidence="2">Sulfotransferase</fullName>
    </submittedName>
</protein>
<keyword evidence="1" id="KW-0808">Transferase</keyword>
<dbReference type="AlphaFoldDB" id="A0A919J4F8"/>
<dbReference type="GO" id="GO:0008476">
    <property type="term" value="F:protein-tyrosine sulfotransferase activity"/>
    <property type="evidence" value="ECO:0007669"/>
    <property type="project" value="InterPro"/>
</dbReference>
<name>A0A919J4F8_9ACTN</name>
<dbReference type="SUPFAM" id="SSF52540">
    <property type="entry name" value="P-loop containing nucleoside triphosphate hydrolases"/>
    <property type="match status" value="1"/>
</dbReference>
<dbReference type="PANTHER" id="PTHR12788">
    <property type="entry name" value="PROTEIN-TYROSINE SULFOTRANSFERASE 2"/>
    <property type="match status" value="1"/>
</dbReference>
<comment type="caution">
    <text evidence="2">The sequence shown here is derived from an EMBL/GenBank/DDBJ whole genome shotgun (WGS) entry which is preliminary data.</text>
</comment>
<evidence type="ECO:0000256" key="1">
    <source>
        <dbReference type="ARBA" id="ARBA00022679"/>
    </source>
</evidence>
<dbReference type="Proteomes" id="UP000598174">
    <property type="component" value="Unassembled WGS sequence"/>
</dbReference>
<accession>A0A919J4F8</accession>
<sequence length="342" mass="38748">MRCFDGGVRLPTDRPIFVVGCPRSGTTMLQLMLHAHPRIALPPENRFVLPAYQRRHEFGDLRHPGRRAELARWMIGTRQFADLGLAEQQVIDAVVAAPPTLGSALGTVFRLYAQRFGKPRWGDKRPAYLRSLPTLLRLFPDAQIVNIMRDGRDCVASLKEAPWSSADLGDHITAWSRAADASLRAARRCPPDTYFMIRYEDLTADPPTQLRRLCEFLGEDYDPAMAHPDEVARVAVPRYKTWHTRTHQSVTTERVRSWQHRLTAAEIERCEAVFGSRLNRFGYEQSTFSPPTPADRLDRARLAVRDRLAPVRGLVDDARAVLRTHRLEPAVAALLTSGQCLR</sequence>
<dbReference type="Gene3D" id="3.40.50.300">
    <property type="entry name" value="P-loop containing nucleotide triphosphate hydrolases"/>
    <property type="match status" value="1"/>
</dbReference>
<dbReference type="Pfam" id="PF13469">
    <property type="entry name" value="Sulfotransfer_3"/>
    <property type="match status" value="1"/>
</dbReference>
<dbReference type="InterPro" id="IPR026634">
    <property type="entry name" value="TPST-like"/>
</dbReference>
<evidence type="ECO:0000313" key="2">
    <source>
        <dbReference type="EMBL" id="GIE12793.1"/>
    </source>
</evidence>
<dbReference type="InterPro" id="IPR027417">
    <property type="entry name" value="P-loop_NTPase"/>
</dbReference>
<dbReference type="EMBL" id="BOMM01000041">
    <property type="protein sequence ID" value="GIE12793.1"/>
    <property type="molecule type" value="Genomic_DNA"/>
</dbReference>
<proteinExistence type="predicted"/>
<evidence type="ECO:0000313" key="3">
    <source>
        <dbReference type="Proteomes" id="UP000598174"/>
    </source>
</evidence>
<gene>
    <name evidence="2" type="ORF">Afe05nite_46330</name>
</gene>
<reference evidence="2" key="1">
    <citation type="submission" date="2021-01" db="EMBL/GenBank/DDBJ databases">
        <title>Whole genome shotgun sequence of Actinoplanes ferrugineus NBRC 15555.</title>
        <authorList>
            <person name="Komaki H."/>
            <person name="Tamura T."/>
        </authorList>
    </citation>
    <scope>NUCLEOTIDE SEQUENCE</scope>
    <source>
        <strain evidence="2">NBRC 15555</strain>
    </source>
</reference>